<feature type="region of interest" description="Disordered" evidence="1">
    <location>
        <begin position="1000"/>
        <end position="1035"/>
    </location>
</feature>
<protein>
    <submittedName>
        <fullName evidence="3">Helix-hairpin-helix domain-containing protein</fullName>
    </submittedName>
</protein>
<dbReference type="RefSeq" id="WP_246966956.1">
    <property type="nucleotide sequence ID" value="NZ_CP095397.1"/>
</dbReference>
<evidence type="ECO:0000259" key="2">
    <source>
        <dbReference type="SMART" id="SM00278"/>
    </source>
</evidence>
<feature type="compositionally biased region" description="Acidic residues" evidence="1">
    <location>
        <begin position="1024"/>
        <end position="1035"/>
    </location>
</feature>
<gene>
    <name evidence="3" type="ORF">ACFOZ7_05665</name>
</gene>
<dbReference type="GeneID" id="71854736"/>
<evidence type="ECO:0000313" key="4">
    <source>
        <dbReference type="Proteomes" id="UP001595821"/>
    </source>
</evidence>
<dbReference type="SUPFAM" id="SSF47781">
    <property type="entry name" value="RuvA domain 2-like"/>
    <property type="match status" value="1"/>
</dbReference>
<comment type="caution">
    <text evidence="3">The sequence shown here is derived from an EMBL/GenBank/DDBJ whole genome shotgun (WGS) entry which is preliminary data.</text>
</comment>
<organism evidence="3 4">
    <name type="scientific">Natribaculum luteum</name>
    <dbReference type="NCBI Taxonomy" id="1586232"/>
    <lineage>
        <taxon>Archaea</taxon>
        <taxon>Methanobacteriati</taxon>
        <taxon>Methanobacteriota</taxon>
        <taxon>Stenosarchaea group</taxon>
        <taxon>Halobacteria</taxon>
        <taxon>Halobacteriales</taxon>
        <taxon>Natrialbaceae</taxon>
        <taxon>Natribaculum</taxon>
    </lineage>
</organism>
<feature type="domain" description="Helix-hairpin-helix DNA-binding motif class 1" evidence="2">
    <location>
        <begin position="970"/>
        <end position="989"/>
    </location>
</feature>
<accession>A0ABD5NWL4</accession>
<evidence type="ECO:0000256" key="1">
    <source>
        <dbReference type="SAM" id="MobiDB-lite"/>
    </source>
</evidence>
<dbReference type="InterPro" id="IPR003583">
    <property type="entry name" value="Hlx-hairpin-Hlx_DNA-bd_motif"/>
</dbReference>
<dbReference type="EMBL" id="JBHSDJ010000013">
    <property type="protein sequence ID" value="MFC4246484.1"/>
    <property type="molecule type" value="Genomic_DNA"/>
</dbReference>
<dbReference type="Gene3D" id="1.10.150.20">
    <property type="entry name" value="5' to 3' exonuclease, C-terminal subdomain"/>
    <property type="match status" value="1"/>
</dbReference>
<feature type="region of interest" description="Disordered" evidence="1">
    <location>
        <begin position="911"/>
        <end position="932"/>
    </location>
</feature>
<feature type="compositionally biased region" description="Basic and acidic residues" evidence="1">
    <location>
        <begin position="568"/>
        <end position="584"/>
    </location>
</feature>
<feature type="region of interest" description="Disordered" evidence="1">
    <location>
        <begin position="552"/>
        <end position="585"/>
    </location>
</feature>
<feature type="compositionally biased region" description="Polar residues" evidence="1">
    <location>
        <begin position="1005"/>
        <end position="1020"/>
    </location>
</feature>
<dbReference type="SMART" id="SM00278">
    <property type="entry name" value="HhH1"/>
    <property type="match status" value="3"/>
</dbReference>
<evidence type="ECO:0000313" key="3">
    <source>
        <dbReference type="EMBL" id="MFC4246484.1"/>
    </source>
</evidence>
<reference evidence="3 4" key="1">
    <citation type="journal article" date="2014" name="Int. J. Syst. Evol. Microbiol.">
        <title>Complete genome sequence of Corynebacterium casei LMG S-19264T (=DSM 44701T), isolated from a smear-ripened cheese.</title>
        <authorList>
            <consortium name="US DOE Joint Genome Institute (JGI-PGF)"/>
            <person name="Walter F."/>
            <person name="Albersmeier A."/>
            <person name="Kalinowski J."/>
            <person name="Ruckert C."/>
        </authorList>
    </citation>
    <scope>NUCLEOTIDE SEQUENCE [LARGE SCALE GENOMIC DNA]</scope>
    <source>
        <strain evidence="3 4">IBRC-M 10912</strain>
    </source>
</reference>
<feature type="compositionally biased region" description="Acidic residues" evidence="1">
    <location>
        <begin position="911"/>
        <end position="926"/>
    </location>
</feature>
<dbReference type="Pfam" id="PF14520">
    <property type="entry name" value="HHH_5"/>
    <property type="match status" value="2"/>
</dbReference>
<feature type="domain" description="Helix-hairpin-helix DNA-binding motif class 1" evidence="2">
    <location>
        <begin position="1077"/>
        <end position="1096"/>
    </location>
</feature>
<dbReference type="Proteomes" id="UP001595821">
    <property type="component" value="Unassembled WGS sequence"/>
</dbReference>
<dbReference type="AlphaFoldDB" id="A0ABD5NWL4"/>
<name>A0ABD5NWL4_9EURY</name>
<dbReference type="InterPro" id="IPR010994">
    <property type="entry name" value="RuvA_2-like"/>
</dbReference>
<feature type="domain" description="Helix-hairpin-helix DNA-binding motif class 1" evidence="2">
    <location>
        <begin position="935"/>
        <end position="954"/>
    </location>
</feature>
<proteinExistence type="predicted"/>
<feature type="region of interest" description="Disordered" evidence="1">
    <location>
        <begin position="1229"/>
        <end position="1257"/>
    </location>
</feature>
<sequence>MAGEYPDDSDDLWKQEVEDQNDRTIREEFKKLREDSRFWVNGFGPFVVERENDQLVGKDGWVAKPEGIDDDQEVREKGVMIAWSRSVLDAVKVRPRGGGGSDYVNVRRLEVDNEHNLKDDVHEPTYGWLKKREGDLVLYSDDVESRYFETVEPTGFDDGTVEFSSAGRSRDEYVDEAEQFTAVPRNLDDYDEPEQFTVTPHGITERGMEWTDSIIIPADEIPSKIEQVAATDHVDPSAYETGGLFPETEIEDSGLTLDDHITEVTGIGDSSELIVDLDVETVGEWWDMGAPFFGVAPAWHDSALEDILGAEFVDETDPQDLMRIFTGYTTGVVYDDEGEQLGGLPNAIFGGFPWDQANWAWFYGNMRSPEHRPAEADNPDGTYQFAFATGDDFPRSTLEFDPEEDTLSGLHPASGAATSMRTKGRSVVRYPAEGLEKGAAYPPKETVEFLSVLFGTDYTNPDVASEHVEVVTTSNSKPHASYVVLFHHPETDAHALIEGDNIVMPEDFDLSGDTYDPIQEWAETAATTIEEREEAFRKEMEVPEYIRRTPLEERDLMVDPQEAGPFTMDDRTGPHPDDQHREDQYPDDEEAAIAEDLAQQIEHEQRMKDAEDASVYDPIADMEDENSAQDDGADDDLRVWEVDVPDDVPREVGEFTLDTEYSAPWSLKWYAYSGSEPSEISATHRTESPWHKVRVDENDVGYSVTVSYRKRHGGLKSNPNRVLTGASRDAALAFAEAYMETFGPDDYDDGDLLDSRDTWQAGRQAAERNMGNLEVTGISHLYPTDWTTDETGSPVPPADDIDDQDNADDVDEWAQALETLRAEYGDSYGERVEAVADIRRAAETEPPRSLADEGVTQPIFRYQDVDPADAWNQIQERAGEDDAEQIREVIIEAADEIGTDADDSDDVYDPTDDLEIGDNDAIDTETDTTPGEDRDLLLEVEGIGPKRADALLEAFDDGRSVAQRAASNWGAVADVDGISEDTARELFDRMKEAGVYDNLRDDTTEGVNSTTVNVNGQPSQAILEDPDEDTGQADDVPETDDLSDALVARGINRITANHLKDSYDTIDDVASAVANADDVTDLKGVGDGSAEEVRAAFVDHNAGDVQDDVADDPKIDPTEIDTDCDNTKDDCTDGDRDACKALVEECGFDREEAEELLAEAKRADGELPPKAKRALSTAWTSYKQAIKKGHEAVEAAEKIKDYQGEPKHAERSMAIINGIREAYGQEPIDFDGVPEVPDVDVPEPVSGPVTPETAGVDVEIEADVYDPILEFS</sequence>